<evidence type="ECO:0000313" key="7">
    <source>
        <dbReference type="Proteomes" id="UP001222325"/>
    </source>
</evidence>
<dbReference type="GO" id="GO:0000324">
    <property type="term" value="C:fungal-type vacuole"/>
    <property type="evidence" value="ECO:0007669"/>
    <property type="project" value="TreeGrafter"/>
</dbReference>
<dbReference type="EMBL" id="JARJCN010000101">
    <property type="protein sequence ID" value="KAJ7075210.1"/>
    <property type="molecule type" value="Genomic_DNA"/>
</dbReference>
<dbReference type="Pfam" id="PF04479">
    <property type="entry name" value="RTA1"/>
    <property type="match status" value="1"/>
</dbReference>
<accession>A0AAD6XHD9</accession>
<dbReference type="AlphaFoldDB" id="A0AAD6XHD9"/>
<keyword evidence="4 5" id="KW-0472">Membrane</keyword>
<feature type="transmembrane region" description="Helical" evidence="5">
    <location>
        <begin position="93"/>
        <end position="112"/>
    </location>
</feature>
<dbReference type="InterPro" id="IPR007568">
    <property type="entry name" value="RTA1"/>
</dbReference>
<dbReference type="GO" id="GO:0005886">
    <property type="term" value="C:plasma membrane"/>
    <property type="evidence" value="ECO:0007669"/>
    <property type="project" value="TreeGrafter"/>
</dbReference>
<dbReference type="PANTHER" id="PTHR31465:SF9">
    <property type="entry name" value="SPHINGOID LONG-CHAIN BASE TRANSPORTER RSB1"/>
    <property type="match status" value="1"/>
</dbReference>
<feature type="transmembrane region" description="Helical" evidence="5">
    <location>
        <begin position="55"/>
        <end position="73"/>
    </location>
</feature>
<feature type="transmembrane region" description="Helical" evidence="5">
    <location>
        <begin position="167"/>
        <end position="193"/>
    </location>
</feature>
<evidence type="ECO:0000313" key="6">
    <source>
        <dbReference type="EMBL" id="KAJ7075210.1"/>
    </source>
</evidence>
<evidence type="ECO:0000256" key="1">
    <source>
        <dbReference type="ARBA" id="ARBA00004141"/>
    </source>
</evidence>
<feature type="transmembrane region" description="Helical" evidence="5">
    <location>
        <begin position="133"/>
        <end position="155"/>
    </location>
</feature>
<evidence type="ECO:0000256" key="3">
    <source>
        <dbReference type="ARBA" id="ARBA00022989"/>
    </source>
</evidence>
<name>A0AAD6XHD9_9AGAR</name>
<evidence type="ECO:0000256" key="5">
    <source>
        <dbReference type="SAM" id="Phobius"/>
    </source>
</evidence>
<reference evidence="6" key="1">
    <citation type="submission" date="2023-03" db="EMBL/GenBank/DDBJ databases">
        <title>Massive genome expansion in bonnet fungi (Mycena s.s.) driven by repeated elements and novel gene families across ecological guilds.</title>
        <authorList>
            <consortium name="Lawrence Berkeley National Laboratory"/>
            <person name="Harder C.B."/>
            <person name="Miyauchi S."/>
            <person name="Viragh M."/>
            <person name="Kuo A."/>
            <person name="Thoen E."/>
            <person name="Andreopoulos B."/>
            <person name="Lu D."/>
            <person name="Skrede I."/>
            <person name="Drula E."/>
            <person name="Henrissat B."/>
            <person name="Morin E."/>
            <person name="Kohler A."/>
            <person name="Barry K."/>
            <person name="LaButti K."/>
            <person name="Morin E."/>
            <person name="Salamov A."/>
            <person name="Lipzen A."/>
            <person name="Mereny Z."/>
            <person name="Hegedus B."/>
            <person name="Baldrian P."/>
            <person name="Stursova M."/>
            <person name="Weitz H."/>
            <person name="Taylor A."/>
            <person name="Grigoriev I.V."/>
            <person name="Nagy L.G."/>
            <person name="Martin F."/>
            <person name="Kauserud H."/>
        </authorList>
    </citation>
    <scope>NUCLEOTIDE SEQUENCE</scope>
    <source>
        <strain evidence="6">CBHHK173m</strain>
    </source>
</reference>
<evidence type="ECO:0000256" key="4">
    <source>
        <dbReference type="ARBA" id="ARBA00023136"/>
    </source>
</evidence>
<dbReference type="PANTHER" id="PTHR31465">
    <property type="entry name" value="PROTEIN RTA1-RELATED"/>
    <property type="match status" value="1"/>
</dbReference>
<gene>
    <name evidence="6" type="ORF">B0H15DRAFT_956692</name>
</gene>
<comment type="subcellular location">
    <subcellularLocation>
        <location evidence="1">Membrane</location>
        <topology evidence="1">Multi-pass membrane protein</topology>
    </subcellularLocation>
</comment>
<feature type="transmembrane region" description="Helical" evidence="5">
    <location>
        <begin position="30"/>
        <end position="48"/>
    </location>
</feature>
<keyword evidence="2 5" id="KW-0812">Transmembrane</keyword>
<dbReference type="Proteomes" id="UP001222325">
    <property type="component" value="Unassembled WGS sequence"/>
</dbReference>
<organism evidence="6 7">
    <name type="scientific">Mycena belliarum</name>
    <dbReference type="NCBI Taxonomy" id="1033014"/>
    <lineage>
        <taxon>Eukaryota</taxon>
        <taxon>Fungi</taxon>
        <taxon>Dikarya</taxon>
        <taxon>Basidiomycota</taxon>
        <taxon>Agaricomycotina</taxon>
        <taxon>Agaricomycetes</taxon>
        <taxon>Agaricomycetidae</taxon>
        <taxon>Agaricales</taxon>
        <taxon>Marasmiineae</taxon>
        <taxon>Mycenaceae</taxon>
        <taxon>Mycena</taxon>
    </lineage>
</organism>
<keyword evidence="3 5" id="KW-1133">Transmembrane helix</keyword>
<protein>
    <submittedName>
        <fullName evidence="6">RTA1-like protein</fullName>
    </submittedName>
</protein>
<keyword evidence="7" id="KW-1185">Reference proteome</keyword>
<sequence>MDSPLIAQLISRAAEAKIKKSKYGYTPTTYVAFIFLALFGISTILHLGQAIRYRMWWLLPTACLCGVGELVGWGGRLWSSYSPTEKTPYMMQITTTIIAPTPLIAVSFILLGRLVDRLGPCYSRISPQWYSRIFVTCDFIALVVQGAGGGLAASADDEAGANMGARIMLGGIIFQAVAITVYTACAVSFLRAYSADAPVRRTSDMRARRAMEPNVRLMIYALAFSTGVLFIRSIYRIIELATGWHGKIIETEVYFNIFDGAMVVLAIYTVNLAHPGRLLAPPHADSYALPSSVAFSYRADSVMPSRLSQQTLIGGDSRIVEKSAV</sequence>
<evidence type="ECO:0000256" key="2">
    <source>
        <dbReference type="ARBA" id="ARBA00022692"/>
    </source>
</evidence>
<feature type="transmembrane region" description="Helical" evidence="5">
    <location>
        <begin position="214"/>
        <end position="235"/>
    </location>
</feature>
<comment type="caution">
    <text evidence="6">The sequence shown here is derived from an EMBL/GenBank/DDBJ whole genome shotgun (WGS) entry which is preliminary data.</text>
</comment>
<proteinExistence type="predicted"/>